<dbReference type="PROSITE" id="PS01156">
    <property type="entry name" value="TONB_DEPENDENT_REC_2"/>
    <property type="match status" value="1"/>
</dbReference>
<evidence type="ECO:0000256" key="10">
    <source>
        <dbReference type="RuleBase" id="RU003357"/>
    </source>
</evidence>
<protein>
    <submittedName>
        <fullName evidence="14">TonB-dependent receptor</fullName>
    </submittedName>
</protein>
<dbReference type="PANTHER" id="PTHR30069">
    <property type="entry name" value="TONB-DEPENDENT OUTER MEMBRANE RECEPTOR"/>
    <property type="match status" value="1"/>
</dbReference>
<dbReference type="RefSeq" id="WP_171836103.1">
    <property type="nucleotide sequence ID" value="NZ_CP053708.1"/>
</dbReference>
<keyword evidence="15" id="KW-1185">Reference proteome</keyword>
<dbReference type="GO" id="GO:0009279">
    <property type="term" value="C:cell outer membrane"/>
    <property type="evidence" value="ECO:0007669"/>
    <property type="project" value="UniProtKB-SubCell"/>
</dbReference>
<evidence type="ECO:0000256" key="1">
    <source>
        <dbReference type="ARBA" id="ARBA00004571"/>
    </source>
</evidence>
<evidence type="ECO:0000256" key="2">
    <source>
        <dbReference type="ARBA" id="ARBA00022448"/>
    </source>
</evidence>
<feature type="signal peptide" evidence="11">
    <location>
        <begin position="1"/>
        <end position="27"/>
    </location>
</feature>
<sequence>MQTSLLAAGILLTTIGTAALQLSPASADEPTEIVMVHPDDAGAAAIDVPSMQKADASEPASVVGRAALDRYVAPTGNYADAVRLTPSVMDVSPNGPGLGEAQILTIRGFTDGQYNVTYDGIPFADSDDFTHHSSAYFTMRDLSSVTVDRGPGDAATIGDATFGGTVALRSLGTSGPGTIAPAGSLGSFATRTGGLLLKSGAGSLPGGASGVFDVEAVQSKGALDGAAQRRATVFGKLVVPLAPSVTLTLVGNAGRTVQNEPPGATREQIAVFGPATALNDDPRSQAYGGYSGSAYRTDMSYAALDVALPDGSTLTDTLYSYGLDRHLGHGLDPNGETPNGTALGIDHVPGQMGRIGLRAWGDVLHATRRLSTGLSLDAGAWIERQTNARSLVEVDETEGGALNPVLAVVRGVPGSGAIDRMQRETLLTLQPYAQLDWQVRRWLDITAGLKGAWFDRDIAADVMQGTRQPTRVDRAFGAVLPSVTARARLDPELSLYAQVARGFLAPQLQLFDVSNPRTAAISPENTWNFQVGATWSGPGLAIAADLYEIVFDNAVGVRTVGGESEDFAEGRIVYRGIEAEGSRQLGFGLSLYGSGSLNQAHQSASAGGVSGPAPTTPQATLAAGLTYARNGVSASVIDRWVGGSYGDVGRAQWIDPTNQLDISAATTLARRGAAPIEIKAQIFNLLDSRRINGLAGYTVAANMPLFWTQPERSIFLGAGVKF</sequence>
<evidence type="ECO:0000256" key="5">
    <source>
        <dbReference type="ARBA" id="ARBA00022729"/>
    </source>
</evidence>
<evidence type="ECO:0000256" key="9">
    <source>
        <dbReference type="ARBA" id="ARBA00023237"/>
    </source>
</evidence>
<gene>
    <name evidence="14" type="ORF">HN018_01895</name>
</gene>
<evidence type="ECO:0000256" key="3">
    <source>
        <dbReference type="ARBA" id="ARBA00022452"/>
    </source>
</evidence>
<evidence type="ECO:0000256" key="11">
    <source>
        <dbReference type="SAM" id="SignalP"/>
    </source>
</evidence>
<evidence type="ECO:0000313" key="15">
    <source>
        <dbReference type="Proteomes" id="UP000500767"/>
    </source>
</evidence>
<evidence type="ECO:0000256" key="7">
    <source>
        <dbReference type="ARBA" id="ARBA00023136"/>
    </source>
</evidence>
<dbReference type="AlphaFoldDB" id="A0A6M8H8V6"/>
<dbReference type="InterPro" id="IPR000531">
    <property type="entry name" value="Beta-barrel_TonB"/>
</dbReference>
<comment type="similarity">
    <text evidence="10">Belongs to the TonB-dependent receptor family.</text>
</comment>
<keyword evidence="6 10" id="KW-0798">TonB box</keyword>
<organism evidence="14 15">
    <name type="scientific">Lichenicola cladoniae</name>
    <dbReference type="NCBI Taxonomy" id="1484109"/>
    <lineage>
        <taxon>Bacteria</taxon>
        <taxon>Pseudomonadati</taxon>
        <taxon>Pseudomonadota</taxon>
        <taxon>Alphaproteobacteria</taxon>
        <taxon>Acetobacterales</taxon>
        <taxon>Acetobacteraceae</taxon>
        <taxon>Lichenicola</taxon>
    </lineage>
</organism>
<keyword evidence="4" id="KW-0812">Transmembrane</keyword>
<dbReference type="Pfam" id="PF00593">
    <property type="entry name" value="TonB_dep_Rec_b-barrel"/>
    <property type="match status" value="1"/>
</dbReference>
<evidence type="ECO:0000256" key="8">
    <source>
        <dbReference type="ARBA" id="ARBA00023170"/>
    </source>
</evidence>
<keyword evidence="8 14" id="KW-0675">Receptor</keyword>
<keyword evidence="5 11" id="KW-0732">Signal</keyword>
<dbReference type="Pfam" id="PF07715">
    <property type="entry name" value="Plug"/>
    <property type="match status" value="1"/>
</dbReference>
<evidence type="ECO:0000313" key="14">
    <source>
        <dbReference type="EMBL" id="QKE88963.1"/>
    </source>
</evidence>
<feature type="chain" id="PRO_5026969066" evidence="11">
    <location>
        <begin position="28"/>
        <end position="722"/>
    </location>
</feature>
<feature type="domain" description="TonB-dependent receptor plug" evidence="13">
    <location>
        <begin position="53"/>
        <end position="164"/>
    </location>
</feature>
<dbReference type="Gene3D" id="2.170.130.10">
    <property type="entry name" value="TonB-dependent receptor, plug domain"/>
    <property type="match status" value="1"/>
</dbReference>
<evidence type="ECO:0000259" key="13">
    <source>
        <dbReference type="Pfam" id="PF07715"/>
    </source>
</evidence>
<accession>A0A6M8H8V6</accession>
<reference evidence="14 15" key="1">
    <citation type="journal article" date="2014" name="World J. Microbiol. Biotechnol.">
        <title>Biodiversity and physiological characteristics of Antarctic and Arctic lichens-associated bacteria.</title>
        <authorList>
            <person name="Lee Y.M."/>
            <person name="Kim E.H."/>
            <person name="Lee H.K."/>
            <person name="Hong S.G."/>
        </authorList>
    </citation>
    <scope>NUCLEOTIDE SEQUENCE [LARGE SCALE GENOMIC DNA]</scope>
    <source>
        <strain evidence="14 15">PAMC 26569</strain>
    </source>
</reference>
<dbReference type="InterPro" id="IPR039426">
    <property type="entry name" value="TonB-dep_rcpt-like"/>
</dbReference>
<dbReference type="Proteomes" id="UP000500767">
    <property type="component" value="Chromosome"/>
</dbReference>
<dbReference type="EMBL" id="CP053708">
    <property type="protein sequence ID" value="QKE88963.1"/>
    <property type="molecule type" value="Genomic_DNA"/>
</dbReference>
<dbReference type="InterPro" id="IPR037066">
    <property type="entry name" value="Plug_dom_sf"/>
</dbReference>
<dbReference type="KEGG" id="lck:HN018_01895"/>
<dbReference type="InterPro" id="IPR012910">
    <property type="entry name" value="Plug_dom"/>
</dbReference>
<dbReference type="PANTHER" id="PTHR30069:SF29">
    <property type="entry name" value="HEMOGLOBIN AND HEMOGLOBIN-HAPTOGLOBIN-BINDING PROTEIN 1-RELATED"/>
    <property type="match status" value="1"/>
</dbReference>
<dbReference type="InterPro" id="IPR036942">
    <property type="entry name" value="Beta-barrel_TonB_sf"/>
</dbReference>
<name>A0A6M8H8V6_9PROT</name>
<proteinExistence type="inferred from homology"/>
<evidence type="ECO:0000259" key="12">
    <source>
        <dbReference type="Pfam" id="PF00593"/>
    </source>
</evidence>
<keyword evidence="9" id="KW-0998">Cell outer membrane</keyword>
<dbReference type="GO" id="GO:0044718">
    <property type="term" value="P:siderophore transmembrane transport"/>
    <property type="evidence" value="ECO:0007669"/>
    <property type="project" value="TreeGrafter"/>
</dbReference>
<evidence type="ECO:0000256" key="6">
    <source>
        <dbReference type="ARBA" id="ARBA00023077"/>
    </source>
</evidence>
<dbReference type="SUPFAM" id="SSF56935">
    <property type="entry name" value="Porins"/>
    <property type="match status" value="1"/>
</dbReference>
<evidence type="ECO:0000256" key="4">
    <source>
        <dbReference type="ARBA" id="ARBA00022692"/>
    </source>
</evidence>
<keyword evidence="7 10" id="KW-0472">Membrane</keyword>
<comment type="subcellular location">
    <subcellularLocation>
        <location evidence="1">Cell outer membrane</location>
        <topology evidence="1">Multi-pass membrane protein</topology>
    </subcellularLocation>
</comment>
<keyword evidence="3" id="KW-1134">Transmembrane beta strand</keyword>
<dbReference type="Gene3D" id="2.40.170.20">
    <property type="entry name" value="TonB-dependent receptor, beta-barrel domain"/>
    <property type="match status" value="1"/>
</dbReference>
<keyword evidence="2" id="KW-0813">Transport</keyword>
<dbReference type="GO" id="GO:0015344">
    <property type="term" value="F:siderophore uptake transmembrane transporter activity"/>
    <property type="evidence" value="ECO:0007669"/>
    <property type="project" value="TreeGrafter"/>
</dbReference>
<dbReference type="InterPro" id="IPR010917">
    <property type="entry name" value="TonB_rcpt_CS"/>
</dbReference>
<feature type="domain" description="TonB-dependent receptor-like beta-barrel" evidence="12">
    <location>
        <begin position="259"/>
        <end position="668"/>
    </location>
</feature>